<gene>
    <name evidence="2" type="ORF">B0I21_106145</name>
</gene>
<proteinExistence type="predicted"/>
<dbReference type="AlphaFoldDB" id="A0A4R7CWN7"/>
<feature type="chain" id="PRO_5020197137" description="Gliding motility-associated lipoprotein GldH" evidence="1">
    <location>
        <begin position="20"/>
        <end position="171"/>
    </location>
</feature>
<dbReference type="Proteomes" id="UP000294752">
    <property type="component" value="Unassembled WGS sequence"/>
</dbReference>
<reference evidence="2 3" key="1">
    <citation type="submission" date="2019-03" db="EMBL/GenBank/DDBJ databases">
        <title>Genomic Encyclopedia of Type Strains, Phase III (KMG-III): the genomes of soil and plant-associated and newly described type strains.</title>
        <authorList>
            <person name="Whitman W."/>
        </authorList>
    </citation>
    <scope>NUCLEOTIDE SEQUENCE [LARGE SCALE GENOMIC DNA]</scope>
    <source>
        <strain evidence="2 3">CGMCC 1.12801</strain>
    </source>
</reference>
<keyword evidence="1" id="KW-0732">Signal</keyword>
<dbReference type="OrthoDB" id="711001at2"/>
<name>A0A4R7CWN7_9SPHI</name>
<evidence type="ECO:0008006" key="4">
    <source>
        <dbReference type="Google" id="ProtNLM"/>
    </source>
</evidence>
<dbReference type="Gene3D" id="2.60.40.2970">
    <property type="match status" value="1"/>
</dbReference>
<sequence length="171" mass="18644">MKTSTFALLGLAMTCLFMANCQSTKKTKDNNIAIADSTGGGADTTLVARIQADPHYPLHDSISVLFIVSNPTNDTLRFTQYHTPFEGFFSNFLTITDASGQEVPYIGAMTRRIMPPPADTYHTLAPGTEDSVRFNVTKGYRFEKAGTYTLLYNSGAISGILQTKSISIVLD</sequence>
<protein>
    <recommendedName>
        <fullName evidence="4">Gliding motility-associated lipoprotein GldH</fullName>
    </recommendedName>
</protein>
<evidence type="ECO:0000313" key="3">
    <source>
        <dbReference type="Proteomes" id="UP000294752"/>
    </source>
</evidence>
<dbReference type="EMBL" id="SNZV01000006">
    <property type="protein sequence ID" value="TDS12287.1"/>
    <property type="molecule type" value="Genomic_DNA"/>
</dbReference>
<evidence type="ECO:0000313" key="2">
    <source>
        <dbReference type="EMBL" id="TDS12287.1"/>
    </source>
</evidence>
<organism evidence="2 3">
    <name type="scientific">Sphingobacterium paludis</name>
    <dbReference type="NCBI Taxonomy" id="1476465"/>
    <lineage>
        <taxon>Bacteria</taxon>
        <taxon>Pseudomonadati</taxon>
        <taxon>Bacteroidota</taxon>
        <taxon>Sphingobacteriia</taxon>
        <taxon>Sphingobacteriales</taxon>
        <taxon>Sphingobacteriaceae</taxon>
        <taxon>Sphingobacterium</taxon>
    </lineage>
</organism>
<accession>A0A4R7CWN7</accession>
<feature type="signal peptide" evidence="1">
    <location>
        <begin position="1"/>
        <end position="19"/>
    </location>
</feature>
<dbReference type="RefSeq" id="WP_133640924.1">
    <property type="nucleotide sequence ID" value="NZ_SNZV01000006.1"/>
</dbReference>
<evidence type="ECO:0000256" key="1">
    <source>
        <dbReference type="SAM" id="SignalP"/>
    </source>
</evidence>
<comment type="caution">
    <text evidence="2">The sequence shown here is derived from an EMBL/GenBank/DDBJ whole genome shotgun (WGS) entry which is preliminary data.</text>
</comment>
<keyword evidence="3" id="KW-1185">Reference proteome</keyword>